<gene>
    <name evidence="8" type="ORF">SAMN04488117_104310</name>
</gene>
<dbReference type="EMBL" id="FNBL01000004">
    <property type="protein sequence ID" value="SDF49282.1"/>
    <property type="molecule type" value="Genomic_DNA"/>
</dbReference>
<dbReference type="AlphaFoldDB" id="A0A1G7LIA5"/>
<dbReference type="InterPro" id="IPR005648">
    <property type="entry name" value="FlgD"/>
</dbReference>
<dbReference type="Gene3D" id="2.60.40.4070">
    <property type="match status" value="1"/>
</dbReference>
<evidence type="ECO:0000256" key="4">
    <source>
        <dbReference type="ARBA" id="ARBA00024746"/>
    </source>
</evidence>
<evidence type="ECO:0000256" key="6">
    <source>
        <dbReference type="SAM" id="MobiDB-lite"/>
    </source>
</evidence>
<name>A0A1G7LIA5_9RHOB</name>
<keyword evidence="8" id="KW-0966">Cell projection</keyword>
<dbReference type="Proteomes" id="UP000182284">
    <property type="component" value="Unassembled WGS sequence"/>
</dbReference>
<evidence type="ECO:0000256" key="2">
    <source>
        <dbReference type="ARBA" id="ARBA00016013"/>
    </source>
</evidence>
<sequence length="225" mass="23915">MTNTIAPAATTSSSSTSSKSTSTNSASSTVGSDFDTFLKMLTVQMQNQDPLNPIDSTDYATQLATFSSVEQAVLTNDLLEDLSAQLGLMGFSQLSGWVGMEARSEEAAYFDGSPISLKSDPATAADKTVLVVRDSKGNVVQQVTMDPTSDVVEWAGVDDDGDPFKTGLYSFELENYSGETYLSTTSVETYSRIVEARFDAGSTILVLEGGNEIDSDSVTALRDPS</sequence>
<reference evidence="8 9" key="1">
    <citation type="submission" date="2016-10" db="EMBL/GenBank/DDBJ databases">
        <authorList>
            <person name="de Groot N.N."/>
        </authorList>
    </citation>
    <scope>NUCLEOTIDE SEQUENCE [LARGE SCALE GENOMIC DNA]</scope>
    <source>
        <strain evidence="8 9">DSM 27375</strain>
    </source>
</reference>
<dbReference type="InterPro" id="IPR025965">
    <property type="entry name" value="FlgD/Vpr_Ig-like"/>
</dbReference>
<evidence type="ECO:0000256" key="5">
    <source>
        <dbReference type="RuleBase" id="RU362076"/>
    </source>
</evidence>
<protein>
    <recommendedName>
        <fullName evidence="2 5">Basal-body rod modification protein FlgD</fullName>
    </recommendedName>
</protein>
<keyword evidence="3 5" id="KW-1005">Bacterial flagellum biogenesis</keyword>
<comment type="function">
    <text evidence="4 5">Required for flagellar hook formation. May act as a scaffolding protein.</text>
</comment>
<feature type="region of interest" description="Disordered" evidence="6">
    <location>
        <begin position="1"/>
        <end position="29"/>
    </location>
</feature>
<comment type="similarity">
    <text evidence="1 5">Belongs to the FlgD family.</text>
</comment>
<dbReference type="RefSeq" id="WP_074644397.1">
    <property type="nucleotide sequence ID" value="NZ_FNBL01000004.1"/>
</dbReference>
<accession>A0A1G7LIA5</accession>
<evidence type="ECO:0000313" key="8">
    <source>
        <dbReference type="EMBL" id="SDF49282.1"/>
    </source>
</evidence>
<organism evidence="8 9">
    <name type="scientific">Celeribacter baekdonensis</name>
    <dbReference type="NCBI Taxonomy" id="875171"/>
    <lineage>
        <taxon>Bacteria</taxon>
        <taxon>Pseudomonadati</taxon>
        <taxon>Pseudomonadota</taxon>
        <taxon>Alphaproteobacteria</taxon>
        <taxon>Rhodobacterales</taxon>
        <taxon>Roseobacteraceae</taxon>
        <taxon>Celeribacter</taxon>
    </lineage>
</organism>
<feature type="domain" description="FlgD/Vpr Ig-like" evidence="7">
    <location>
        <begin position="110"/>
        <end position="178"/>
    </location>
</feature>
<keyword evidence="8" id="KW-0969">Cilium</keyword>
<keyword evidence="8" id="KW-0282">Flagellum</keyword>
<evidence type="ECO:0000259" key="7">
    <source>
        <dbReference type="Pfam" id="PF13860"/>
    </source>
</evidence>
<evidence type="ECO:0000256" key="1">
    <source>
        <dbReference type="ARBA" id="ARBA00010577"/>
    </source>
</evidence>
<dbReference type="Pfam" id="PF13860">
    <property type="entry name" value="FlgD_ig"/>
    <property type="match status" value="1"/>
</dbReference>
<dbReference type="NCBIfam" id="NF009453">
    <property type="entry name" value="PRK12813.1"/>
    <property type="match status" value="1"/>
</dbReference>
<proteinExistence type="inferred from homology"/>
<dbReference type="OrthoDB" id="9785233at2"/>
<evidence type="ECO:0000256" key="3">
    <source>
        <dbReference type="ARBA" id="ARBA00022795"/>
    </source>
</evidence>
<dbReference type="Pfam" id="PF03963">
    <property type="entry name" value="FlgD"/>
    <property type="match status" value="1"/>
</dbReference>
<dbReference type="GO" id="GO:0044781">
    <property type="term" value="P:bacterial-type flagellum organization"/>
    <property type="evidence" value="ECO:0007669"/>
    <property type="project" value="UniProtKB-UniRule"/>
</dbReference>
<evidence type="ECO:0000313" key="9">
    <source>
        <dbReference type="Proteomes" id="UP000182284"/>
    </source>
</evidence>